<keyword evidence="2" id="KW-1185">Reference proteome</keyword>
<feature type="non-terminal residue" evidence="1">
    <location>
        <position position="1"/>
    </location>
</feature>
<name>A0ABV0UX73_9TELE</name>
<comment type="caution">
    <text evidence="1">The sequence shown here is derived from an EMBL/GenBank/DDBJ whole genome shotgun (WGS) entry which is preliminary data.</text>
</comment>
<reference evidence="1 2" key="1">
    <citation type="submission" date="2021-06" db="EMBL/GenBank/DDBJ databases">
        <authorList>
            <person name="Palmer J.M."/>
        </authorList>
    </citation>
    <scope>NUCLEOTIDE SEQUENCE [LARGE SCALE GENOMIC DNA]</scope>
    <source>
        <strain evidence="2">if_2019</strain>
        <tissue evidence="1">Muscle</tissue>
    </source>
</reference>
<proteinExistence type="predicted"/>
<sequence length="117" mass="12693">NFLSASLVFTQPVSKPTYSSSSMTSSSVVCVQPAVSSICLCEECWIKDFQTTELLIGSPEALRKTASTLEAPEHEASSVRLQQVLLSQTSKRSAVTLAWLAVENRAGILRSNERLMG</sequence>
<dbReference type="EMBL" id="JAHRIQ010086100">
    <property type="protein sequence ID" value="MEQ2249685.1"/>
    <property type="molecule type" value="Genomic_DNA"/>
</dbReference>
<accession>A0ABV0UX73</accession>
<protein>
    <submittedName>
        <fullName evidence="1">Uncharacterized protein</fullName>
    </submittedName>
</protein>
<evidence type="ECO:0000313" key="1">
    <source>
        <dbReference type="EMBL" id="MEQ2249685.1"/>
    </source>
</evidence>
<gene>
    <name evidence="1" type="ORF">ILYODFUR_031790</name>
</gene>
<evidence type="ECO:0000313" key="2">
    <source>
        <dbReference type="Proteomes" id="UP001482620"/>
    </source>
</evidence>
<dbReference type="Proteomes" id="UP001482620">
    <property type="component" value="Unassembled WGS sequence"/>
</dbReference>
<organism evidence="1 2">
    <name type="scientific">Ilyodon furcidens</name>
    <name type="common">goldbreast splitfin</name>
    <dbReference type="NCBI Taxonomy" id="33524"/>
    <lineage>
        <taxon>Eukaryota</taxon>
        <taxon>Metazoa</taxon>
        <taxon>Chordata</taxon>
        <taxon>Craniata</taxon>
        <taxon>Vertebrata</taxon>
        <taxon>Euteleostomi</taxon>
        <taxon>Actinopterygii</taxon>
        <taxon>Neopterygii</taxon>
        <taxon>Teleostei</taxon>
        <taxon>Neoteleostei</taxon>
        <taxon>Acanthomorphata</taxon>
        <taxon>Ovalentaria</taxon>
        <taxon>Atherinomorphae</taxon>
        <taxon>Cyprinodontiformes</taxon>
        <taxon>Goodeidae</taxon>
        <taxon>Ilyodon</taxon>
    </lineage>
</organism>